<dbReference type="PANTHER" id="PTHR43233:SF1">
    <property type="entry name" value="FAMILY N-ACETYLTRANSFERASE, PUTATIVE (AFU_ORTHOLOGUE AFUA_6G03350)-RELATED"/>
    <property type="match status" value="1"/>
</dbReference>
<organism evidence="2">
    <name type="scientific">Streptomyces sp. NBC_00049</name>
    <dbReference type="NCBI Taxonomy" id="2903617"/>
    <lineage>
        <taxon>Bacteria</taxon>
        <taxon>Bacillati</taxon>
        <taxon>Actinomycetota</taxon>
        <taxon>Actinomycetes</taxon>
        <taxon>Kitasatosporales</taxon>
        <taxon>Streptomycetaceae</taxon>
        <taxon>Streptomyces</taxon>
    </lineage>
</organism>
<dbReference type="InterPro" id="IPR016181">
    <property type="entry name" value="Acyl_CoA_acyltransferase"/>
</dbReference>
<dbReference type="SUPFAM" id="SSF55729">
    <property type="entry name" value="Acyl-CoA N-acyltransferases (Nat)"/>
    <property type="match status" value="1"/>
</dbReference>
<feature type="domain" description="N-acetyltransferase" evidence="1">
    <location>
        <begin position="7"/>
        <end position="135"/>
    </location>
</feature>
<dbReference type="PANTHER" id="PTHR43233">
    <property type="entry name" value="FAMILY N-ACETYLTRANSFERASE, PUTATIVE (AFU_ORTHOLOGUE AFUA_6G03350)-RELATED"/>
    <property type="match status" value="1"/>
</dbReference>
<dbReference type="EMBL" id="CP108264">
    <property type="protein sequence ID" value="WTU78477.1"/>
    <property type="molecule type" value="Genomic_DNA"/>
</dbReference>
<name>A0AAU2K0P9_9ACTN</name>
<dbReference type="InterPro" id="IPR000182">
    <property type="entry name" value="GNAT_dom"/>
</dbReference>
<evidence type="ECO:0000259" key="1">
    <source>
        <dbReference type="PROSITE" id="PS51186"/>
    </source>
</evidence>
<dbReference type="AlphaFoldDB" id="A0AAU2K0P9"/>
<accession>A0AAU2K0P9</accession>
<dbReference type="InterPro" id="IPR053144">
    <property type="entry name" value="Acetyltransferase_Butenolide"/>
</dbReference>
<protein>
    <submittedName>
        <fullName evidence="2">GNAT family N-acetyltransferase</fullName>
    </submittedName>
</protein>
<proteinExistence type="predicted"/>
<dbReference type="CDD" id="cd04301">
    <property type="entry name" value="NAT_SF"/>
    <property type="match status" value="1"/>
</dbReference>
<reference evidence="2" key="1">
    <citation type="submission" date="2022-10" db="EMBL/GenBank/DDBJ databases">
        <title>The complete genomes of actinobacterial strains from the NBC collection.</title>
        <authorList>
            <person name="Joergensen T.S."/>
            <person name="Alvarez Arevalo M."/>
            <person name="Sterndorff E.B."/>
            <person name="Faurdal D."/>
            <person name="Vuksanovic O."/>
            <person name="Mourched A.-S."/>
            <person name="Charusanti P."/>
            <person name="Shaw S."/>
            <person name="Blin K."/>
            <person name="Weber T."/>
        </authorList>
    </citation>
    <scope>NUCLEOTIDE SEQUENCE</scope>
    <source>
        <strain evidence="2">NBC_00049</strain>
    </source>
</reference>
<dbReference type="Gene3D" id="3.40.630.30">
    <property type="match status" value="1"/>
</dbReference>
<dbReference type="GO" id="GO:0016747">
    <property type="term" value="F:acyltransferase activity, transferring groups other than amino-acyl groups"/>
    <property type="evidence" value="ECO:0007669"/>
    <property type="project" value="InterPro"/>
</dbReference>
<dbReference type="Pfam" id="PF13673">
    <property type="entry name" value="Acetyltransf_10"/>
    <property type="match status" value="1"/>
</dbReference>
<dbReference type="PROSITE" id="PS51186">
    <property type="entry name" value="GNAT"/>
    <property type="match status" value="1"/>
</dbReference>
<gene>
    <name evidence="2" type="ORF">OG327_37120</name>
</gene>
<evidence type="ECO:0000313" key="2">
    <source>
        <dbReference type="EMBL" id="WTU78477.1"/>
    </source>
</evidence>
<sequence length="135" mass="14695">MWKCERVTGADLDVEEVIGLYRASTLAERRPVADVERFSRMLAGANLVVTARADDGGLIGIARSVTDGVYSTYLSDLAVDVAYQGKGVGRDLIRTTQEAAPQAKLILLSAPAAVDYYPHVGFTRHESAWTRNPLQ</sequence>